<organism evidence="11 12">
    <name type="scientific">Aquarana catesbeiana</name>
    <name type="common">American bullfrog</name>
    <name type="synonym">Rana catesbeiana</name>
    <dbReference type="NCBI Taxonomy" id="8400"/>
    <lineage>
        <taxon>Eukaryota</taxon>
        <taxon>Metazoa</taxon>
        <taxon>Chordata</taxon>
        <taxon>Craniata</taxon>
        <taxon>Vertebrata</taxon>
        <taxon>Euteleostomi</taxon>
        <taxon>Amphibia</taxon>
        <taxon>Batrachia</taxon>
        <taxon>Anura</taxon>
        <taxon>Neobatrachia</taxon>
        <taxon>Ranoidea</taxon>
        <taxon>Ranidae</taxon>
        <taxon>Aquarana</taxon>
    </lineage>
</organism>
<feature type="region of interest" description="Disordered" evidence="10">
    <location>
        <begin position="190"/>
        <end position="224"/>
    </location>
</feature>
<dbReference type="AlphaFoldDB" id="A0A2G9RMV9"/>
<protein>
    <recommendedName>
        <fullName evidence="13">Kinesin heavy chain</fullName>
    </recommendedName>
</protein>
<dbReference type="OrthoDB" id="3176171at2759"/>
<gene>
    <name evidence="11" type="ORF">AB205_0160830</name>
</gene>
<keyword evidence="5" id="KW-0067">ATP-binding</keyword>
<keyword evidence="7" id="KW-0505">Motor protein</keyword>
<evidence type="ECO:0000256" key="8">
    <source>
        <dbReference type="ARBA" id="ARBA00023212"/>
    </source>
</evidence>
<keyword evidence="12" id="KW-1185">Reference proteome</keyword>
<comment type="subcellular location">
    <subcellularLocation>
        <location evidence="1">Cytoplasm</location>
        <location evidence="1">Cytoskeleton</location>
    </subcellularLocation>
</comment>
<evidence type="ECO:0000256" key="4">
    <source>
        <dbReference type="ARBA" id="ARBA00022741"/>
    </source>
</evidence>
<evidence type="ECO:0000256" key="2">
    <source>
        <dbReference type="ARBA" id="ARBA00022490"/>
    </source>
</evidence>
<evidence type="ECO:0000256" key="10">
    <source>
        <dbReference type="SAM" id="MobiDB-lite"/>
    </source>
</evidence>
<keyword evidence="3" id="KW-0493">Microtubule</keyword>
<evidence type="ECO:0000256" key="5">
    <source>
        <dbReference type="ARBA" id="ARBA00022840"/>
    </source>
</evidence>
<evidence type="ECO:0000256" key="3">
    <source>
        <dbReference type="ARBA" id="ARBA00022701"/>
    </source>
</evidence>
<evidence type="ECO:0000313" key="11">
    <source>
        <dbReference type="EMBL" id="PIO29204.1"/>
    </source>
</evidence>
<feature type="coiled-coil region" evidence="9">
    <location>
        <begin position="5"/>
        <end position="142"/>
    </location>
</feature>
<dbReference type="Proteomes" id="UP000228934">
    <property type="component" value="Unassembled WGS sequence"/>
</dbReference>
<accession>A0A2G9RMV9</accession>
<evidence type="ECO:0000313" key="12">
    <source>
        <dbReference type="Proteomes" id="UP000228934"/>
    </source>
</evidence>
<proteinExistence type="predicted"/>
<keyword evidence="2" id="KW-0963">Cytoplasm</keyword>
<evidence type="ECO:0000256" key="6">
    <source>
        <dbReference type="ARBA" id="ARBA00023054"/>
    </source>
</evidence>
<name>A0A2G9RMV9_AQUCT</name>
<sequence>MQDRREQARQDLKGLEETVAKELQTLHNLRKLFVQDLTTRVKKSAEMDSDDTGGSAAQKQKISFLENNLEQLTKVHKQLVRDNADLRCELPKLEKRLRATAERVKALESALKEAKENASRDRKRYQQEVDRIKEAVRSKNMARRGHSAQIGQSSFLNVRDYLKKLCHFYNDSLANNPLFSFLAKPIRPGQHPAASPTHPNAIRGGTVFPQNSQPVAIRGGSTKP</sequence>
<evidence type="ECO:0008006" key="13">
    <source>
        <dbReference type="Google" id="ProtNLM"/>
    </source>
</evidence>
<keyword evidence="8" id="KW-0206">Cytoskeleton</keyword>
<evidence type="ECO:0000256" key="9">
    <source>
        <dbReference type="SAM" id="Coils"/>
    </source>
</evidence>
<keyword evidence="4" id="KW-0547">Nucleotide-binding</keyword>
<keyword evidence="6 9" id="KW-0175">Coiled coil</keyword>
<dbReference type="CDD" id="cd23649">
    <property type="entry name" value="Khc_CBD_cc"/>
    <property type="match status" value="1"/>
</dbReference>
<reference evidence="12" key="1">
    <citation type="journal article" date="2017" name="Nat. Commun.">
        <title>The North American bullfrog draft genome provides insight into hormonal regulation of long noncoding RNA.</title>
        <authorList>
            <person name="Hammond S.A."/>
            <person name="Warren R.L."/>
            <person name="Vandervalk B.P."/>
            <person name="Kucuk E."/>
            <person name="Khan H."/>
            <person name="Gibb E.A."/>
            <person name="Pandoh P."/>
            <person name="Kirk H."/>
            <person name="Zhao Y."/>
            <person name="Jones M."/>
            <person name="Mungall A.J."/>
            <person name="Coope R."/>
            <person name="Pleasance S."/>
            <person name="Moore R.A."/>
            <person name="Holt R.A."/>
            <person name="Round J.M."/>
            <person name="Ohora S."/>
            <person name="Walle B.V."/>
            <person name="Veldhoen N."/>
            <person name="Helbing C.C."/>
            <person name="Birol I."/>
        </authorList>
    </citation>
    <scope>NUCLEOTIDE SEQUENCE [LARGE SCALE GENOMIC DNA]</scope>
</reference>
<dbReference type="InterPro" id="IPR059182">
    <property type="entry name" value="Khc_C"/>
</dbReference>
<evidence type="ECO:0000256" key="7">
    <source>
        <dbReference type="ARBA" id="ARBA00023175"/>
    </source>
</evidence>
<evidence type="ECO:0000256" key="1">
    <source>
        <dbReference type="ARBA" id="ARBA00004245"/>
    </source>
</evidence>
<dbReference type="EMBL" id="KV935395">
    <property type="protein sequence ID" value="PIO29204.1"/>
    <property type="molecule type" value="Genomic_DNA"/>
</dbReference>